<name>A0A3E3EE62_9FIRM</name>
<gene>
    <name evidence="6" type="ORF">DXB93_09790</name>
</gene>
<evidence type="ECO:0000256" key="1">
    <source>
        <dbReference type="ARBA" id="ARBA00022741"/>
    </source>
</evidence>
<dbReference type="GO" id="GO:0006298">
    <property type="term" value="P:mismatch repair"/>
    <property type="evidence" value="ECO:0007669"/>
    <property type="project" value="InterPro"/>
</dbReference>
<feature type="domain" description="DNA mismatch repair proteins mutS family" evidence="5">
    <location>
        <begin position="426"/>
        <end position="602"/>
    </location>
</feature>
<dbReference type="InterPro" id="IPR045076">
    <property type="entry name" value="MutS"/>
</dbReference>
<dbReference type="InterPro" id="IPR036187">
    <property type="entry name" value="DNA_mismatch_repair_MutS_sf"/>
</dbReference>
<reference evidence="6" key="1">
    <citation type="submission" date="2018-08" db="EMBL/GenBank/DDBJ databases">
        <title>A genome reference for cultivated species of the human gut microbiota.</title>
        <authorList>
            <person name="Zou Y."/>
            <person name="Xue W."/>
            <person name="Luo G."/>
        </authorList>
    </citation>
    <scope>NUCLEOTIDE SEQUENCE [LARGE SCALE GENOMIC DNA]</scope>
    <source>
        <strain evidence="6">OM06-4</strain>
    </source>
</reference>
<evidence type="ECO:0000259" key="5">
    <source>
        <dbReference type="SMART" id="SM00534"/>
    </source>
</evidence>
<dbReference type="InterPro" id="IPR027417">
    <property type="entry name" value="P-loop_NTPase"/>
</dbReference>
<evidence type="ECO:0000256" key="2">
    <source>
        <dbReference type="ARBA" id="ARBA00022840"/>
    </source>
</evidence>
<protein>
    <recommendedName>
        <fullName evidence="5">DNA mismatch repair proteins mutS family domain-containing protein</fullName>
    </recommendedName>
</protein>
<dbReference type="EMBL" id="QUSL01000013">
    <property type="protein sequence ID" value="RGD85069.1"/>
    <property type="molecule type" value="Genomic_DNA"/>
</dbReference>
<feature type="transmembrane region" description="Helical" evidence="4">
    <location>
        <begin position="61"/>
        <end position="78"/>
    </location>
</feature>
<keyword evidence="1" id="KW-0547">Nucleotide-binding</keyword>
<dbReference type="GO" id="GO:0140664">
    <property type="term" value="F:ATP-dependent DNA damage sensor activity"/>
    <property type="evidence" value="ECO:0007669"/>
    <property type="project" value="InterPro"/>
</dbReference>
<dbReference type="PANTHER" id="PTHR11361:SF99">
    <property type="entry name" value="DNA MISMATCH REPAIR PROTEIN"/>
    <property type="match status" value="1"/>
</dbReference>
<feature type="transmembrane region" description="Helical" evidence="4">
    <location>
        <begin position="245"/>
        <end position="265"/>
    </location>
</feature>
<comment type="caution">
    <text evidence="6">The sequence shown here is derived from an EMBL/GenBank/DDBJ whole genome shotgun (WGS) entry which is preliminary data.</text>
</comment>
<evidence type="ECO:0000313" key="6">
    <source>
        <dbReference type="EMBL" id="RGD85069.1"/>
    </source>
</evidence>
<dbReference type="PANTHER" id="PTHR11361">
    <property type="entry name" value="DNA MISMATCH REPAIR PROTEIN MUTS FAMILY MEMBER"/>
    <property type="match status" value="1"/>
</dbReference>
<dbReference type="Pfam" id="PF00488">
    <property type="entry name" value="MutS_V"/>
    <property type="match status" value="1"/>
</dbReference>
<dbReference type="GO" id="GO:0030983">
    <property type="term" value="F:mismatched DNA binding"/>
    <property type="evidence" value="ECO:0007669"/>
    <property type="project" value="InterPro"/>
</dbReference>
<feature type="transmembrane region" description="Helical" evidence="4">
    <location>
        <begin position="37"/>
        <end position="55"/>
    </location>
</feature>
<keyword evidence="3" id="KW-0238">DNA-binding</keyword>
<dbReference type="Gene3D" id="1.10.1420.10">
    <property type="match status" value="1"/>
</dbReference>
<feature type="transmembrane region" description="Helical" evidence="4">
    <location>
        <begin position="221"/>
        <end position="239"/>
    </location>
</feature>
<dbReference type="AlphaFoldDB" id="A0A3E3EE62"/>
<dbReference type="Proteomes" id="UP000261032">
    <property type="component" value="Unassembled WGS sequence"/>
</dbReference>
<dbReference type="SMART" id="SM00534">
    <property type="entry name" value="MUTSac"/>
    <property type="match status" value="1"/>
</dbReference>
<sequence length="602" mass="68759">MSSFLGGAMTQKYYLLFQDNIRKEKANLDSRSLKISIARLIIGLLIVGFLLGGNFTNNQLLVYSSLIWIAIFIILIVIHSKITERLSYLNAQAIVIQRYLDRYNNDWKAFDETGLDYVDNVTGVMKDLDLVGKNSLFQYFNVASTIRGKKCLLDKLTRTSFNEKGIIEEQKAVLELSNNNNFVLSLETYGRMLEKPKVNERIIEDFVNNLGKNKVKRSWGVAKYLIPILTIITIVMFLFEFYFKLSVILVPVLIFGQLIIAIINLNSHGIIFEQVSKLSHCLNNYQNISHLIKQSTFTSPFLVELQARLEASSIAFDELKSISSAVKQRNNLLAFILLNGLLLWDINCKERYDRWVKQYASSIERWLDAIGEFEALTSLQVLLHTKDVTCFANFHGDQTTYLEFGEAYHPLMPNEQAVANSFMMNHQVCVITGSNMSGKTTFLRTIGINLVLAYAGGPVMAKSFDCSLMQIFTSMRIEDDLNGISSFYAELLRIKQIVEANRQGNLMIALIDEIFKGTNSKDRIIGAQETVKQLSTNNIFTFITTHDFELCELENEISCSNYHFNEYYQGDKIKFDYLIKYGRSQTTNAQYLLKMVGITKEV</sequence>
<keyword evidence="4" id="KW-0812">Transmembrane</keyword>
<accession>A0A3E3EE62</accession>
<evidence type="ECO:0000256" key="3">
    <source>
        <dbReference type="ARBA" id="ARBA00023125"/>
    </source>
</evidence>
<keyword evidence="4" id="KW-0472">Membrane</keyword>
<dbReference type="Gene3D" id="3.40.50.300">
    <property type="entry name" value="P-loop containing nucleotide triphosphate hydrolases"/>
    <property type="match status" value="1"/>
</dbReference>
<dbReference type="InterPro" id="IPR000432">
    <property type="entry name" value="DNA_mismatch_repair_MutS_C"/>
</dbReference>
<organism evidence="6">
    <name type="scientific">Thomasclavelia ramosa</name>
    <dbReference type="NCBI Taxonomy" id="1547"/>
    <lineage>
        <taxon>Bacteria</taxon>
        <taxon>Bacillati</taxon>
        <taxon>Bacillota</taxon>
        <taxon>Erysipelotrichia</taxon>
        <taxon>Erysipelotrichales</taxon>
        <taxon>Coprobacillaceae</taxon>
        <taxon>Thomasclavelia</taxon>
    </lineage>
</organism>
<keyword evidence="2" id="KW-0067">ATP-binding</keyword>
<keyword evidence="4" id="KW-1133">Transmembrane helix</keyword>
<dbReference type="GO" id="GO:0005524">
    <property type="term" value="F:ATP binding"/>
    <property type="evidence" value="ECO:0007669"/>
    <property type="project" value="UniProtKB-KW"/>
</dbReference>
<proteinExistence type="predicted"/>
<dbReference type="GO" id="GO:0005829">
    <property type="term" value="C:cytosol"/>
    <property type="evidence" value="ECO:0007669"/>
    <property type="project" value="TreeGrafter"/>
</dbReference>
<dbReference type="SUPFAM" id="SSF52540">
    <property type="entry name" value="P-loop containing nucleoside triphosphate hydrolases"/>
    <property type="match status" value="1"/>
</dbReference>
<evidence type="ECO:0000256" key="4">
    <source>
        <dbReference type="SAM" id="Phobius"/>
    </source>
</evidence>
<dbReference type="SUPFAM" id="SSF48334">
    <property type="entry name" value="DNA repair protein MutS, domain III"/>
    <property type="match status" value="1"/>
</dbReference>